<protein>
    <submittedName>
        <fullName evidence="1">Uncharacterized protein</fullName>
    </submittedName>
</protein>
<gene>
    <name evidence="1" type="ORF">FCV25_14085</name>
</gene>
<reference evidence="1 2" key="1">
    <citation type="submission" date="2019-04" db="EMBL/GenBank/DDBJ databases">
        <title>Genome sequencing of Clostridium botulinum Groups I-IV and Clostridium butyricum.</title>
        <authorList>
            <person name="Brunt J."/>
            <person name="Van Vliet A.H.M."/>
            <person name="Stringer S.C."/>
            <person name="Carter A.T."/>
            <person name="Peck M.W."/>
        </authorList>
    </citation>
    <scope>NUCLEOTIDE SEQUENCE [LARGE SCALE GENOMIC DNA]</scope>
    <source>
        <strain evidence="1 2">IFR 18/054</strain>
    </source>
</reference>
<sequence length="241" mass="29194">MEHFLNYMDEIKENMKNKIKTQHPDWKIDDKFTIYNTIIPIAEGVVFKSKFKLKKKKRTSVIFEQEFNNRKVRYYFSEYDIIRTLIYIYDKFIDEGNYICEKMIALINDNGDDVEFGLNNKRYKFKGIGYISENKEFLTNMDYWLGINDFIFLLNLVIEKDRYKEMNENAKKTILKYLLFLFLCSERKEDMPKTKLINILKDKHIYTGLKLRSYKDVINKIGRGKLYLDISLSEEILWYNK</sequence>
<name>A0A6B4GZW6_CLOBO</name>
<accession>A0A6B4GZW6</accession>
<evidence type="ECO:0000313" key="2">
    <source>
        <dbReference type="Proteomes" id="UP000472521"/>
    </source>
</evidence>
<dbReference type="AlphaFoldDB" id="A0A6B4GZW6"/>
<dbReference type="Proteomes" id="UP000472521">
    <property type="component" value="Unassembled WGS sequence"/>
</dbReference>
<organism evidence="1 2">
    <name type="scientific">Clostridium botulinum</name>
    <dbReference type="NCBI Taxonomy" id="1491"/>
    <lineage>
        <taxon>Bacteria</taxon>
        <taxon>Bacillati</taxon>
        <taxon>Bacillota</taxon>
        <taxon>Clostridia</taxon>
        <taxon>Eubacteriales</taxon>
        <taxon>Clostridiaceae</taxon>
        <taxon>Clostridium</taxon>
    </lineage>
</organism>
<dbReference type="EMBL" id="SWND01000008">
    <property type="protein sequence ID" value="NFF02874.1"/>
    <property type="molecule type" value="Genomic_DNA"/>
</dbReference>
<proteinExistence type="predicted"/>
<comment type="caution">
    <text evidence="1">The sequence shown here is derived from an EMBL/GenBank/DDBJ whole genome shotgun (WGS) entry which is preliminary data.</text>
</comment>
<evidence type="ECO:0000313" key="1">
    <source>
        <dbReference type="EMBL" id="NFF02874.1"/>
    </source>
</evidence>